<evidence type="ECO:0000256" key="9">
    <source>
        <dbReference type="ARBA" id="ARBA00034617"/>
    </source>
</evidence>
<dbReference type="GO" id="GO:0005829">
    <property type="term" value="C:cytosol"/>
    <property type="evidence" value="ECO:0007669"/>
    <property type="project" value="TreeGrafter"/>
</dbReference>
<keyword evidence="8 11" id="KW-0413">Isomerase</keyword>
<dbReference type="HAMAP" id="MF_01920">
    <property type="entry name" value="Helicase_Rep"/>
    <property type="match status" value="1"/>
</dbReference>
<dbReference type="PROSITE" id="PS51217">
    <property type="entry name" value="UVRD_HELICASE_CTER"/>
    <property type="match status" value="1"/>
</dbReference>
<dbReference type="InterPro" id="IPR013986">
    <property type="entry name" value="DExx_box_DNA_helicase_dom_sf"/>
</dbReference>
<accession>C5TB61</accession>
<dbReference type="Gene3D" id="1.10.486.10">
    <property type="entry name" value="PCRA, domain 4"/>
    <property type="match status" value="1"/>
</dbReference>
<dbReference type="GO" id="GO:0006260">
    <property type="term" value="P:DNA replication"/>
    <property type="evidence" value="ECO:0007669"/>
    <property type="project" value="UniProtKB-UniRule"/>
</dbReference>
<dbReference type="CDD" id="cd17932">
    <property type="entry name" value="DEXQc_UvrD"/>
    <property type="match status" value="1"/>
</dbReference>
<dbReference type="GO" id="GO:0003697">
    <property type="term" value="F:single-stranded DNA binding"/>
    <property type="evidence" value="ECO:0007669"/>
    <property type="project" value="UniProtKB-UniRule"/>
</dbReference>
<keyword evidence="16" id="KW-1185">Reference proteome</keyword>
<evidence type="ECO:0000259" key="14">
    <source>
        <dbReference type="PROSITE" id="PS51217"/>
    </source>
</evidence>
<keyword evidence="5 11" id="KW-0347">Helicase</keyword>
<dbReference type="EMBL" id="ACQT01000302">
    <property type="protein sequence ID" value="EER58285.1"/>
    <property type="molecule type" value="Genomic_DNA"/>
</dbReference>
<dbReference type="Pfam" id="PF00580">
    <property type="entry name" value="UvrD-helicase"/>
    <property type="match status" value="1"/>
</dbReference>
<comment type="catalytic activity">
    <reaction evidence="9 11">
        <text>Couples ATP hydrolysis with the unwinding of duplex DNA by translocating in the 3'-5' direction.</text>
        <dbReference type="EC" id="5.6.2.4"/>
    </reaction>
</comment>
<dbReference type="PANTHER" id="PTHR11070:SF64">
    <property type="entry name" value="ATP-DEPENDENT DNA HELICASE REP"/>
    <property type="match status" value="1"/>
</dbReference>
<keyword evidence="3 11" id="KW-0547">Nucleotide-binding</keyword>
<evidence type="ECO:0000313" key="16">
    <source>
        <dbReference type="Proteomes" id="UP000003856"/>
    </source>
</evidence>
<feature type="domain" description="UvrD-like helicase ATP-binding" evidence="13">
    <location>
        <begin position="90"/>
        <end position="365"/>
    </location>
</feature>
<dbReference type="PATRIC" id="fig|573060.9.peg.797"/>
<evidence type="ECO:0000256" key="12">
    <source>
        <dbReference type="PROSITE-ProRule" id="PRU00560"/>
    </source>
</evidence>
<comment type="catalytic activity">
    <reaction evidence="10 11">
        <text>ATP + H2O = ADP + phosphate + H(+)</text>
        <dbReference type="Rhea" id="RHEA:13065"/>
        <dbReference type="ChEBI" id="CHEBI:15377"/>
        <dbReference type="ChEBI" id="CHEBI:15378"/>
        <dbReference type="ChEBI" id="CHEBI:30616"/>
        <dbReference type="ChEBI" id="CHEBI:43474"/>
        <dbReference type="ChEBI" id="CHEBI:456216"/>
        <dbReference type="EC" id="5.6.2.4"/>
    </reaction>
</comment>
<protein>
    <recommendedName>
        <fullName evidence="11">ATP-dependent DNA helicase Rep</fullName>
        <ecNumber evidence="11">5.6.2.4</ecNumber>
    </recommendedName>
    <alternativeName>
        <fullName evidence="11">DNA 3'-5' helicase Rep</fullName>
    </alternativeName>
</protein>
<dbReference type="InterPro" id="IPR014016">
    <property type="entry name" value="UvrD-like_ATP-bd"/>
</dbReference>
<dbReference type="GO" id="GO:0005524">
    <property type="term" value="F:ATP binding"/>
    <property type="evidence" value="ECO:0007669"/>
    <property type="project" value="UniProtKB-UniRule"/>
</dbReference>
<dbReference type="EC" id="5.6.2.4" evidence="11"/>
<dbReference type="PANTHER" id="PTHR11070">
    <property type="entry name" value="UVRD / RECB / PCRA DNA HELICASE FAMILY MEMBER"/>
    <property type="match status" value="1"/>
</dbReference>
<evidence type="ECO:0000256" key="1">
    <source>
        <dbReference type="ARBA" id="ARBA00009922"/>
    </source>
</evidence>
<evidence type="ECO:0000256" key="3">
    <source>
        <dbReference type="ARBA" id="ARBA00022741"/>
    </source>
</evidence>
<comment type="similarity">
    <text evidence="1 11">Belongs to the helicase family. UvrD subfamily.</text>
</comment>
<evidence type="ECO:0000256" key="5">
    <source>
        <dbReference type="ARBA" id="ARBA00022806"/>
    </source>
</evidence>
<organism evidence="15 16">
    <name type="scientific">Acidovorax delafieldii 2AN</name>
    <dbReference type="NCBI Taxonomy" id="573060"/>
    <lineage>
        <taxon>Bacteria</taxon>
        <taxon>Pseudomonadati</taxon>
        <taxon>Pseudomonadota</taxon>
        <taxon>Betaproteobacteria</taxon>
        <taxon>Burkholderiales</taxon>
        <taxon>Comamonadaceae</taxon>
        <taxon>Acidovorax</taxon>
    </lineage>
</organism>
<keyword evidence="7 11" id="KW-0238">DNA-binding</keyword>
<name>C5TB61_ACIDE</name>
<feature type="domain" description="UvrD-like helicase C-terminal" evidence="14">
    <location>
        <begin position="366"/>
        <end position="660"/>
    </location>
</feature>
<evidence type="ECO:0000313" key="15">
    <source>
        <dbReference type="EMBL" id="EER58285.1"/>
    </source>
</evidence>
<reference evidence="15 16" key="1">
    <citation type="submission" date="2009-05" db="EMBL/GenBank/DDBJ databases">
        <title>The draft genome of Acidovorax delafieldii 2AN.</title>
        <authorList>
            <consortium name="US DOE Joint Genome Institute (JGI-PGF)"/>
            <person name="Lucas S."/>
            <person name="Copeland A."/>
            <person name="Lapidus A."/>
            <person name="Glavina del Rio T."/>
            <person name="Tice H."/>
            <person name="Bruce D."/>
            <person name="Goodwin L."/>
            <person name="Pitluck S."/>
            <person name="Larimer F."/>
            <person name="Land M.L."/>
            <person name="Hauser L."/>
            <person name="Shelobolina E.S."/>
            <person name="Picardal F."/>
            <person name="Roden E."/>
            <person name="Emerson D."/>
        </authorList>
    </citation>
    <scope>NUCLEOTIDE SEQUENCE [LARGE SCALE GENOMIC DNA]</scope>
    <source>
        <strain evidence="15 16">2AN</strain>
    </source>
</reference>
<dbReference type="PROSITE" id="PS51198">
    <property type="entry name" value="UVRD_HELICASE_ATP_BIND"/>
    <property type="match status" value="1"/>
</dbReference>
<evidence type="ECO:0000256" key="7">
    <source>
        <dbReference type="ARBA" id="ARBA00023125"/>
    </source>
</evidence>
<keyword evidence="4 11" id="KW-0378">Hydrolase</keyword>
<sequence length="778" mass="86198">MGPDEAAQALTRVMEIPRSIKVLARIVQREFPAAGLRRNAASAPCQGRRAPADCRGDRYHCALGAPQWALPASAFLPPSPACFPHFPMSAGLNLAQLQAVHYTQGACLVLAGAGSGKTRVITHKIAHMIEQGLEPRRIAAITFTNKAAAEMRERAKGLIGRRAKDVLVCTFHALGVRMVREDGAVLGLKPQFSIMDADDVAGILKDAAGGTTDLATARQWQWTISKWKNMGLSSEQALAQAADDNERSIAVVMARYEERLAAYQSVDFDDLISMPLRLLRDHPEVRAKWQALLGHVLVDEYQDTNATQYELLKLLVGERGHFTAVGDDDQSIYGWRGATLDNLKKLPQDFPQLKVIKLEQNYRSTSAILRAANNVIGPNPKLFPKTLFSELGEGEPVRVVDADTEEHEAERAVARIQSLRAASNPPPDWKSFAILYRANHQAKPFEKALRRANIPYKVSGGTSFFDRAEIKDLCAWFRLWINNDDDPAFLRAIGNPKRGIGHTTLAALGAFATQHKQSMFGALFNGMLPAAVPKRALDGLHEFGRYINDLEHRARHTHGAEDARAFLADWLKEIGYEQHLYDGEDSEKVAAARWSNVMEFCDWMAQRAGGQIDDTAGAVVARETKSLLEVSQTIALLSTISEREKEQDMVTLSTLHASKGLEWPHVVLVGVTEGMLPFKLDDDEGRQQKVTDDTLQRLQEERRLMYVGITRAQRTLAVSWTKKRKKGREMVAAQPSRFIAEMGLDKTTAREDPREKLKALRAEFAAKKALADSAAPTA</sequence>
<comment type="caution">
    <text evidence="15">The sequence shown here is derived from an EMBL/GenBank/DDBJ whole genome shotgun (WGS) entry which is preliminary data.</text>
</comment>
<dbReference type="InterPro" id="IPR027417">
    <property type="entry name" value="P-loop_NTPase"/>
</dbReference>
<dbReference type="SUPFAM" id="SSF52540">
    <property type="entry name" value="P-loop containing nucleoside triphosphate hydrolases"/>
    <property type="match status" value="1"/>
</dbReference>
<dbReference type="Pfam" id="PF13361">
    <property type="entry name" value="UvrD_C"/>
    <property type="match status" value="1"/>
</dbReference>
<evidence type="ECO:0000256" key="4">
    <source>
        <dbReference type="ARBA" id="ARBA00022801"/>
    </source>
</evidence>
<dbReference type="InterPro" id="IPR005752">
    <property type="entry name" value="Helicase_Rep"/>
</dbReference>
<keyword evidence="6 11" id="KW-0067">ATP-binding</keyword>
<comment type="function">
    <text evidence="11">Rep helicase is a single-stranded DNA-dependent ATPase involved in DNA replication; it can initiate unwinding at a nick in the DNA. It binds to the single-stranded DNA and acts in a progressive fashion along the DNA in the 3' to 5' direction.</text>
</comment>
<dbReference type="Gene3D" id="1.10.10.160">
    <property type="match status" value="1"/>
</dbReference>
<dbReference type="GO" id="GO:0016887">
    <property type="term" value="F:ATP hydrolysis activity"/>
    <property type="evidence" value="ECO:0007669"/>
    <property type="project" value="RHEA"/>
</dbReference>
<evidence type="ECO:0000256" key="11">
    <source>
        <dbReference type="HAMAP-Rule" id="MF_01920"/>
    </source>
</evidence>
<evidence type="ECO:0000256" key="8">
    <source>
        <dbReference type="ARBA" id="ARBA00023235"/>
    </source>
</evidence>
<keyword evidence="2 11" id="KW-0235">DNA replication</keyword>
<dbReference type="GO" id="GO:0000725">
    <property type="term" value="P:recombinational repair"/>
    <property type="evidence" value="ECO:0007669"/>
    <property type="project" value="TreeGrafter"/>
</dbReference>
<dbReference type="InterPro" id="IPR014017">
    <property type="entry name" value="DNA_helicase_UvrD-like_C"/>
</dbReference>
<feature type="binding site" evidence="12">
    <location>
        <begin position="111"/>
        <end position="118"/>
    </location>
    <ligand>
        <name>ATP</name>
        <dbReference type="ChEBI" id="CHEBI:30616"/>
    </ligand>
</feature>
<dbReference type="AlphaFoldDB" id="C5TB61"/>
<dbReference type="GO" id="GO:0043138">
    <property type="term" value="F:3'-5' DNA helicase activity"/>
    <property type="evidence" value="ECO:0007669"/>
    <property type="project" value="UniProtKB-UniRule"/>
</dbReference>
<dbReference type="InterPro" id="IPR000212">
    <property type="entry name" value="DNA_helicase_UvrD/REP"/>
</dbReference>
<comment type="subunit">
    <text evidence="11">Homodimer.</text>
</comment>
<feature type="binding site" evidence="11">
    <location>
        <position position="363"/>
    </location>
    <ligand>
        <name>ATP</name>
        <dbReference type="ChEBI" id="CHEBI:30616"/>
    </ligand>
</feature>
<proteinExistence type="inferred from homology"/>
<dbReference type="Proteomes" id="UP000003856">
    <property type="component" value="Unassembled WGS sequence"/>
</dbReference>
<evidence type="ECO:0000256" key="6">
    <source>
        <dbReference type="ARBA" id="ARBA00022840"/>
    </source>
</evidence>
<gene>
    <name evidence="11" type="primary">rep</name>
    <name evidence="15" type="ORF">AcdelDRAFT_4141</name>
</gene>
<evidence type="ECO:0000256" key="2">
    <source>
        <dbReference type="ARBA" id="ARBA00022705"/>
    </source>
</evidence>
<dbReference type="Gene3D" id="3.40.50.300">
    <property type="entry name" value="P-loop containing nucleotide triphosphate hydrolases"/>
    <property type="match status" value="2"/>
</dbReference>
<evidence type="ECO:0000256" key="10">
    <source>
        <dbReference type="ARBA" id="ARBA00048988"/>
    </source>
</evidence>
<evidence type="ECO:0000259" key="13">
    <source>
        <dbReference type="PROSITE" id="PS51198"/>
    </source>
</evidence>